<feature type="transmembrane region" description="Helical" evidence="1">
    <location>
        <begin position="12"/>
        <end position="36"/>
    </location>
</feature>
<evidence type="ECO:0000313" key="3">
    <source>
        <dbReference type="EMBL" id="AHC26413.1"/>
    </source>
</evidence>
<organism evidence="3 4">
    <name type="scientific">Mycolicibacterium neoaurum VKM Ac-1815D</name>
    <dbReference type="NCBI Taxonomy" id="700508"/>
    <lineage>
        <taxon>Bacteria</taxon>
        <taxon>Bacillati</taxon>
        <taxon>Actinomycetota</taxon>
        <taxon>Actinomycetes</taxon>
        <taxon>Mycobacteriales</taxon>
        <taxon>Mycobacteriaceae</taxon>
        <taxon>Mycolicibacterium</taxon>
    </lineage>
</organism>
<keyword evidence="4" id="KW-1185">Reference proteome</keyword>
<keyword evidence="1" id="KW-0472">Membrane</keyword>
<name>V5XF12_MYCNE</name>
<feature type="transmembrane region" description="Helical" evidence="1">
    <location>
        <begin position="153"/>
        <end position="175"/>
    </location>
</feature>
<evidence type="ECO:0000259" key="2">
    <source>
        <dbReference type="Pfam" id="PF09851"/>
    </source>
</evidence>
<dbReference type="AlphaFoldDB" id="V5XF12"/>
<evidence type="ECO:0000256" key="1">
    <source>
        <dbReference type="SAM" id="Phobius"/>
    </source>
</evidence>
<dbReference type="Proteomes" id="UP000018763">
    <property type="component" value="Chromosome"/>
</dbReference>
<evidence type="ECO:0000313" key="4">
    <source>
        <dbReference type="Proteomes" id="UP000018763"/>
    </source>
</evidence>
<proteinExistence type="predicted"/>
<dbReference type="KEGG" id="mne:D174_18385"/>
<feature type="domain" description="SHOCT" evidence="2">
    <location>
        <begin position="220"/>
        <end position="245"/>
    </location>
</feature>
<dbReference type="Pfam" id="PF09851">
    <property type="entry name" value="SHOCT"/>
    <property type="match status" value="1"/>
</dbReference>
<dbReference type="InterPro" id="IPR018649">
    <property type="entry name" value="SHOCT"/>
</dbReference>
<dbReference type="GeneID" id="43451433"/>
<keyword evidence="1" id="KW-0812">Transmembrane</keyword>
<sequence>MRPATAPRLLTVVAVLVMVAAGIGFITTLILNAFVLDRYDAYGEVPIPGRAELQLPAGEVNISFHTQIIGSAGGAGLPIPDMRMAIDPPAGVPEPEVVENIGGTTSVNSDARVRVWVAKVAEAGTYTVRTDGDVTAFVSPRLAFGHGSPLGHAPWWCAAVFGLGLIDLVIARVWAARSRARSRSISPTFTLGEVPAAHISTENFPTVTIPTEDGIRLENLKTLAALRDSGALTEAEFESEKRRLLGG</sequence>
<protein>
    <recommendedName>
        <fullName evidence="2">SHOCT domain-containing protein</fullName>
    </recommendedName>
</protein>
<gene>
    <name evidence="3" type="ORF">D174_18385</name>
</gene>
<dbReference type="RefSeq" id="WP_023986003.1">
    <property type="nucleotide sequence ID" value="NC_023036.2"/>
</dbReference>
<accession>V5XF12</accession>
<dbReference type="EMBL" id="CP006936">
    <property type="protein sequence ID" value="AHC26413.1"/>
    <property type="molecule type" value="Genomic_DNA"/>
</dbReference>
<dbReference type="eggNOG" id="ENOG502ZP70">
    <property type="taxonomic scope" value="Bacteria"/>
</dbReference>
<keyword evidence="1" id="KW-1133">Transmembrane helix</keyword>
<reference evidence="3 4" key="1">
    <citation type="journal article" date="2014" name="Genome Announc.">
        <title>Complete Genome Sequence of Sterol-Transforming Mycobacterium neoaurum Strain VKM Ac-1815D.</title>
        <authorList>
            <person name="Shtratnikova V.Y."/>
            <person name="Bragin E.Y."/>
            <person name="Dovbnya D.V."/>
            <person name="Pekov Y.A."/>
            <person name="Schelkunov M.I."/>
            <person name="Strizhov N."/>
            <person name="Ivashina T.V."/>
            <person name="Ashapkin V.V."/>
            <person name="Donova M.V."/>
        </authorList>
    </citation>
    <scope>NUCLEOTIDE SEQUENCE [LARGE SCALE GENOMIC DNA]</scope>
    <source>
        <strain evidence="3 4">VKM Ac-1815D</strain>
    </source>
</reference>